<sequence>MAAINKKSVHWGANDSISDTGEPSFSSTVSDTTSGTFEYLNAQLVAHGFAPSPGLSLDGLSNPAAERVVKCLLDLLGQRTNDMARTEDLSAKLRVLHYDYERMKSMHHTAQQQAENCEREVNLHKTRLASANKTLQAAEASHKRTSTELQRTKHSLQSVRNAHETELKKKEREIERILERWSKIADVQAKLSHMPCGLTPANAEAADNTGVLGKGQNLLELALEQAEQARGQLSTENLRLKKLVLRTINQLYALMYKVQHPDSEDEPNPFDLDSIFPLNPPDAAEHQVTSIITTFEDALTRVLQGEAGPGIVVDFNLPVPPIVDHAPEVSRLRRVIDSLTDELDRVQADSAAQIQEAQSLFDEFVQKHAKFTEEDTAKAASDAHERERLRQLELQLENEQERLSEEVIRLKKEKATFELERKSWEAQKMVADHSKVSPVKPMTVVSEHANTQLKPSAKKVNSRKKPPGKSPVKVFKVGKSSRRTATTASRVVRESSATSSTKVIPAYETEVIPVPILPTTRPHKSSGSSRENLNLSKLPTLLTTSFVLPPPSPQASLPRHPVNLSQPVPPPQFLPSLTSTLPGLPDFVSPDMTNALPSYTPFDSSPLIDEMDPSSSAPINNPSTHDVHQPFPVAKPLAQRMVHAYSPVKPSPLSRVLVATHWSDMSQDSDLEKSPSERQKETLEAVVEEGDQPMLLGDTERFPPVVQEQEEMSLAQQLGIPDSPPDPSQLKRKRVDSSGSTEGSKYRRKRKSLVNNQSQGKKTARGRVLIDDAYPSSAVRKHGQASGSADNARSNNVTGRNATRRSARVASIVAVASKAVEDEQTEKENKRHGTVQSANVGSSKAAVASSRKASEKRGRGTASVAPTSKETQSHSEGTKLSARARLIAKLPPSSRLGPRRIPANSPDEGS</sequence>
<evidence type="ECO:0000256" key="2">
    <source>
        <dbReference type="ARBA" id="ARBA00023054"/>
    </source>
</evidence>
<organism evidence="5 6">
    <name type="scientific">Amanita thiersii Skay4041</name>
    <dbReference type="NCBI Taxonomy" id="703135"/>
    <lineage>
        <taxon>Eukaryota</taxon>
        <taxon>Fungi</taxon>
        <taxon>Dikarya</taxon>
        <taxon>Basidiomycota</taxon>
        <taxon>Agaricomycotina</taxon>
        <taxon>Agaricomycetes</taxon>
        <taxon>Agaricomycetidae</taxon>
        <taxon>Agaricales</taxon>
        <taxon>Pluteineae</taxon>
        <taxon>Amanitaceae</taxon>
        <taxon>Amanita</taxon>
    </lineage>
</organism>
<dbReference type="AlphaFoldDB" id="A0A2A9NLU5"/>
<dbReference type="Pfam" id="PF11559">
    <property type="entry name" value="ADIP"/>
    <property type="match status" value="1"/>
</dbReference>
<dbReference type="PANTHER" id="PTHR47057">
    <property type="entry name" value="AFADIN/ALPHA-ACTININ-BINDING"/>
    <property type="match status" value="1"/>
</dbReference>
<evidence type="ECO:0000313" key="6">
    <source>
        <dbReference type="Proteomes" id="UP000242287"/>
    </source>
</evidence>
<feature type="coiled-coil region" evidence="3">
    <location>
        <begin position="216"/>
        <end position="243"/>
    </location>
</feature>
<keyword evidence="6" id="KW-1185">Reference proteome</keyword>
<comment type="similarity">
    <text evidence="1">Belongs to the ADIP family.</text>
</comment>
<reference evidence="5 6" key="1">
    <citation type="submission" date="2014-02" db="EMBL/GenBank/DDBJ databases">
        <title>Transposable element dynamics among asymbiotic and ectomycorrhizal Amanita fungi.</title>
        <authorList>
            <consortium name="DOE Joint Genome Institute"/>
            <person name="Hess J."/>
            <person name="Skrede I."/>
            <person name="Wolfe B."/>
            <person name="LaButti K."/>
            <person name="Ohm R.A."/>
            <person name="Grigoriev I.V."/>
            <person name="Pringle A."/>
        </authorList>
    </citation>
    <scope>NUCLEOTIDE SEQUENCE [LARGE SCALE GENOMIC DNA]</scope>
    <source>
        <strain evidence="5 6">SKay4041</strain>
    </source>
</reference>
<dbReference type="OrthoDB" id="312015at2759"/>
<evidence type="ECO:0008006" key="7">
    <source>
        <dbReference type="Google" id="ProtNLM"/>
    </source>
</evidence>
<proteinExistence type="inferred from homology"/>
<accession>A0A2A9NLU5</accession>
<dbReference type="InterPro" id="IPR021622">
    <property type="entry name" value="Afadin/alpha-actinin-bd"/>
</dbReference>
<dbReference type="SUPFAM" id="SSF57997">
    <property type="entry name" value="Tropomyosin"/>
    <property type="match status" value="1"/>
</dbReference>
<evidence type="ECO:0000256" key="4">
    <source>
        <dbReference type="SAM" id="MobiDB-lite"/>
    </source>
</evidence>
<feature type="compositionally biased region" description="Low complexity" evidence="4">
    <location>
        <begin position="808"/>
        <end position="818"/>
    </location>
</feature>
<dbReference type="EMBL" id="KZ302007">
    <property type="protein sequence ID" value="PFH50294.1"/>
    <property type="molecule type" value="Genomic_DNA"/>
</dbReference>
<evidence type="ECO:0000256" key="1">
    <source>
        <dbReference type="ARBA" id="ARBA00009291"/>
    </source>
</evidence>
<feature type="compositionally biased region" description="Polar residues" evidence="4">
    <location>
        <begin position="785"/>
        <end position="801"/>
    </location>
</feature>
<dbReference type="STRING" id="703135.A0A2A9NLU5"/>
<feature type="compositionally biased region" description="Basic residues" evidence="4">
    <location>
        <begin position="456"/>
        <end position="467"/>
    </location>
</feature>
<name>A0A2A9NLU5_9AGAR</name>
<feature type="coiled-coil region" evidence="3">
    <location>
        <begin position="329"/>
        <end position="356"/>
    </location>
</feature>
<keyword evidence="2 3" id="KW-0175">Coiled coil</keyword>
<gene>
    <name evidence="5" type="ORF">AMATHDRAFT_4112</name>
</gene>
<evidence type="ECO:0000256" key="3">
    <source>
        <dbReference type="SAM" id="Coils"/>
    </source>
</evidence>
<feature type="region of interest" description="Disordered" evidence="4">
    <location>
        <begin position="666"/>
        <end position="910"/>
    </location>
</feature>
<protein>
    <recommendedName>
        <fullName evidence="7">Afadin and alpha-actinin-binding-domain-containing protein</fullName>
    </recommendedName>
</protein>
<dbReference type="PANTHER" id="PTHR47057:SF1">
    <property type="entry name" value="AFADIN_ALPHA-ACTININ-BINDING PROTEIN"/>
    <property type="match status" value="1"/>
</dbReference>
<feature type="region of interest" description="Disordered" evidence="4">
    <location>
        <begin position="446"/>
        <end position="494"/>
    </location>
</feature>
<feature type="compositionally biased region" description="Low complexity" evidence="4">
    <location>
        <begin position="837"/>
        <end position="851"/>
    </location>
</feature>
<evidence type="ECO:0000313" key="5">
    <source>
        <dbReference type="EMBL" id="PFH50294.1"/>
    </source>
</evidence>
<dbReference type="Proteomes" id="UP000242287">
    <property type="component" value="Unassembled WGS sequence"/>
</dbReference>
<feature type="region of interest" description="Disordered" evidence="4">
    <location>
        <begin position="140"/>
        <end position="164"/>
    </location>
</feature>
<feature type="compositionally biased region" description="Basic and acidic residues" evidence="4">
    <location>
        <begin position="670"/>
        <end position="683"/>
    </location>
</feature>
<feature type="coiled-coil region" evidence="3">
    <location>
        <begin position="382"/>
        <end position="427"/>
    </location>
</feature>